<dbReference type="NCBIfam" id="NF001602">
    <property type="entry name" value="PRK00395.1"/>
    <property type="match status" value="1"/>
</dbReference>
<comment type="function">
    <text evidence="3">RNA chaperone that binds small regulatory RNA (sRNAs) and mRNAs to facilitate mRNA translational regulation in response to envelope stress, environmental stress and changes in metabolite concentrations. Also binds with high specificity to tRNAs.</text>
</comment>
<dbReference type="CDD" id="cd01716">
    <property type="entry name" value="Hfq"/>
    <property type="match status" value="1"/>
</dbReference>
<evidence type="ECO:0000256" key="2">
    <source>
        <dbReference type="ARBA" id="ARBA00023016"/>
    </source>
</evidence>
<dbReference type="GO" id="GO:0005829">
    <property type="term" value="C:cytosol"/>
    <property type="evidence" value="ECO:0007669"/>
    <property type="project" value="TreeGrafter"/>
</dbReference>
<dbReference type="InterPro" id="IPR005001">
    <property type="entry name" value="Hfq"/>
</dbReference>
<protein>
    <recommendedName>
        <fullName evidence="3">RNA-binding protein Hfq</fullName>
    </recommendedName>
</protein>
<reference evidence="5 6" key="1">
    <citation type="journal article" date="2016" name="Nat. Commun.">
        <title>Thousands of microbial genomes shed light on interconnected biogeochemical processes in an aquifer system.</title>
        <authorList>
            <person name="Anantharaman K."/>
            <person name="Brown C.T."/>
            <person name="Hug L.A."/>
            <person name="Sharon I."/>
            <person name="Castelle C.J."/>
            <person name="Probst A.J."/>
            <person name="Thomas B.C."/>
            <person name="Singh A."/>
            <person name="Wilkins M.J."/>
            <person name="Karaoz U."/>
            <person name="Brodie E.L."/>
            <person name="Williams K.H."/>
            <person name="Hubbard S.S."/>
            <person name="Banfield J.F."/>
        </authorList>
    </citation>
    <scope>NUCLEOTIDE SEQUENCE [LARGE SCALE GENOMIC DNA]</scope>
</reference>
<comment type="caution">
    <text evidence="5">The sequence shown here is derived from an EMBL/GenBank/DDBJ whole genome shotgun (WGS) entry which is preliminary data.</text>
</comment>
<dbReference type="AlphaFoldDB" id="A0A1F7WF38"/>
<dbReference type="GO" id="GO:0003723">
    <property type="term" value="F:RNA binding"/>
    <property type="evidence" value="ECO:0007669"/>
    <property type="project" value="UniProtKB-UniRule"/>
</dbReference>
<dbReference type="HAMAP" id="MF_00436">
    <property type="entry name" value="Hfq"/>
    <property type="match status" value="1"/>
</dbReference>
<evidence type="ECO:0000259" key="4">
    <source>
        <dbReference type="PROSITE" id="PS52002"/>
    </source>
</evidence>
<accession>A0A1F7WF38</accession>
<evidence type="ECO:0000313" key="5">
    <source>
        <dbReference type="EMBL" id="OGM01442.1"/>
    </source>
</evidence>
<dbReference type="InterPro" id="IPR010920">
    <property type="entry name" value="LSM_dom_sf"/>
</dbReference>
<dbReference type="PANTHER" id="PTHR34772:SF1">
    <property type="entry name" value="RNA-BINDING PROTEIN HFQ"/>
    <property type="match status" value="1"/>
</dbReference>
<dbReference type="GO" id="GO:0045974">
    <property type="term" value="P:regulation of translation, ncRNA-mediated"/>
    <property type="evidence" value="ECO:0007669"/>
    <property type="project" value="TreeGrafter"/>
</dbReference>
<dbReference type="PROSITE" id="PS52002">
    <property type="entry name" value="SM"/>
    <property type="match status" value="1"/>
</dbReference>
<keyword evidence="1 3" id="KW-0694">RNA-binding</keyword>
<dbReference type="InterPro" id="IPR047575">
    <property type="entry name" value="Sm"/>
</dbReference>
<feature type="domain" description="Sm" evidence="4">
    <location>
        <begin position="8"/>
        <end position="68"/>
    </location>
</feature>
<gene>
    <name evidence="3" type="primary">hfq</name>
    <name evidence="5" type="ORF">A2008_12870</name>
</gene>
<organism evidence="5 6">
    <name type="scientific">Candidatus Wallbacteria bacterium GWC2_49_35</name>
    <dbReference type="NCBI Taxonomy" id="1817813"/>
    <lineage>
        <taxon>Bacteria</taxon>
        <taxon>Candidatus Walliibacteriota</taxon>
    </lineage>
</organism>
<dbReference type="NCBIfam" id="TIGR02383">
    <property type="entry name" value="Hfq"/>
    <property type="match status" value="1"/>
</dbReference>
<comment type="subunit">
    <text evidence="3">Homohexamer.</text>
</comment>
<dbReference type="Gene3D" id="2.30.30.100">
    <property type="match status" value="1"/>
</dbReference>
<dbReference type="PANTHER" id="PTHR34772">
    <property type="entry name" value="RNA-BINDING PROTEIN HFQ"/>
    <property type="match status" value="1"/>
</dbReference>
<sequence length="89" mass="9869">MSKVNIQDVFLNAVRKDKIPITIYTMNGVKIMGNVISFDTFTVMLNTNVGQQLIFKHAVSTIIPSKNVSLMIEDDPKVKPASDNGQESK</sequence>
<proteinExistence type="inferred from homology"/>
<dbReference type="GO" id="GO:0006355">
    <property type="term" value="P:regulation of DNA-templated transcription"/>
    <property type="evidence" value="ECO:0007669"/>
    <property type="project" value="InterPro"/>
</dbReference>
<evidence type="ECO:0000313" key="6">
    <source>
        <dbReference type="Proteomes" id="UP000178735"/>
    </source>
</evidence>
<evidence type="ECO:0000256" key="1">
    <source>
        <dbReference type="ARBA" id="ARBA00022884"/>
    </source>
</evidence>
<keyword evidence="2 3" id="KW-0346">Stress response</keyword>
<name>A0A1F7WF38_9BACT</name>
<dbReference type="STRING" id="1817813.A2008_12870"/>
<evidence type="ECO:0000256" key="3">
    <source>
        <dbReference type="HAMAP-Rule" id="MF_00436"/>
    </source>
</evidence>
<dbReference type="GO" id="GO:0043487">
    <property type="term" value="P:regulation of RNA stability"/>
    <property type="evidence" value="ECO:0007669"/>
    <property type="project" value="TreeGrafter"/>
</dbReference>
<dbReference type="SUPFAM" id="SSF50182">
    <property type="entry name" value="Sm-like ribonucleoproteins"/>
    <property type="match status" value="1"/>
</dbReference>
<dbReference type="EMBL" id="MGFH01000236">
    <property type="protein sequence ID" value="OGM01442.1"/>
    <property type="molecule type" value="Genomic_DNA"/>
</dbReference>
<dbReference type="Proteomes" id="UP000178735">
    <property type="component" value="Unassembled WGS sequence"/>
</dbReference>
<dbReference type="Pfam" id="PF17209">
    <property type="entry name" value="Hfq"/>
    <property type="match status" value="1"/>
</dbReference>
<comment type="similarity">
    <text evidence="3">Belongs to the Hfq family.</text>
</comment>